<feature type="compositionally biased region" description="Polar residues" evidence="1">
    <location>
        <begin position="661"/>
        <end position="670"/>
    </location>
</feature>
<organism evidence="2 3">
    <name type="scientific">Ceraceosorus bombacis</name>
    <dbReference type="NCBI Taxonomy" id="401625"/>
    <lineage>
        <taxon>Eukaryota</taxon>
        <taxon>Fungi</taxon>
        <taxon>Dikarya</taxon>
        <taxon>Basidiomycota</taxon>
        <taxon>Ustilaginomycotina</taxon>
        <taxon>Exobasidiomycetes</taxon>
        <taxon>Ceraceosorales</taxon>
        <taxon>Ceraceosoraceae</taxon>
        <taxon>Ceraceosorus</taxon>
    </lineage>
</organism>
<feature type="compositionally biased region" description="Polar residues" evidence="1">
    <location>
        <begin position="80"/>
        <end position="90"/>
    </location>
</feature>
<accession>A0A0P1BPV6</accession>
<feature type="compositionally biased region" description="Basic and acidic residues" evidence="1">
    <location>
        <begin position="382"/>
        <end position="397"/>
    </location>
</feature>
<name>A0A0P1BPV6_9BASI</name>
<evidence type="ECO:0000313" key="3">
    <source>
        <dbReference type="Proteomes" id="UP000054845"/>
    </source>
</evidence>
<keyword evidence="3" id="KW-1185">Reference proteome</keyword>
<evidence type="ECO:0000256" key="1">
    <source>
        <dbReference type="SAM" id="MobiDB-lite"/>
    </source>
</evidence>
<protein>
    <submittedName>
        <fullName evidence="2">Sterile alpha motif/pointed domain</fullName>
    </submittedName>
</protein>
<feature type="compositionally biased region" description="Acidic residues" evidence="1">
    <location>
        <begin position="288"/>
        <end position="298"/>
    </location>
</feature>
<dbReference type="OrthoDB" id="3361527at2759"/>
<dbReference type="InterPro" id="IPR013761">
    <property type="entry name" value="SAM/pointed_sf"/>
</dbReference>
<feature type="compositionally biased region" description="Basic and acidic residues" evidence="1">
    <location>
        <begin position="337"/>
        <end position="347"/>
    </location>
</feature>
<reference evidence="2 3" key="1">
    <citation type="submission" date="2014-09" db="EMBL/GenBank/DDBJ databases">
        <authorList>
            <person name="Magalhaes I.L.F."/>
            <person name="Oliveira U."/>
            <person name="Santos F.R."/>
            <person name="Vidigal T.H.D.A."/>
            <person name="Brescovit A.D."/>
            <person name="Santos A.J."/>
        </authorList>
    </citation>
    <scope>NUCLEOTIDE SEQUENCE [LARGE SCALE GENOMIC DNA]</scope>
</reference>
<feature type="region of interest" description="Disordered" evidence="1">
    <location>
        <begin position="1"/>
        <end position="50"/>
    </location>
</feature>
<sequence>MIHSPPTNPSPNSSAPTEFPQPYSPQSRTAPLHKATTTGFNPGGPVPHGYSYLTRSHSLVTPTRRLPKGMQQEAAPAGSPTLQHSASRTSLDSDRAVASDLPSQTGHATLARSNTVPSALVSQTPTHHRAVKDMKEVADELPSNPKTWTSSHVAYYLTPLLHLVPAPIVQDRSSITGRIFLRLREEDLESYGLNPRWRKLILEAGKKLRRDCLKGRLWSVPGPIPIDWPRDEEAHEAFLHNQEKENAAKAEFKGKHLNTLRRLKDKKRVTRMIREFESASEESSASAAEDEEEFESASEESCASAAEDEEYVALGRPRRTRDGHGSGERSSSGSFELHPDEVPDSPRVRLARAISQKGLVKRRMESFDSLRDEAEQQVARRSPSDEARSTIKPRRQEHIAAESHVDDHAPQSLGFNDAQRDALVDIEDESDEMDAQQLHAILDTNPPSSLSAESESEAQQGKEGQTSSDRAFLDAVADVMRAYQAEQALEAHHPAPDHDEESVQSATHAYDQRSSMRKEASADGSDSTAFSIESGLSKFEESIRNRQLSEEAWEAEEAAVHVSAPEDGEKVLDSDTVKPVAAPAERFGATLNALFPAPAPDRAASEGPTDLQDSLDPIATLAPSRRARPQTKGNPYRASTYAPEDYDALGFEADGSEHGSVRQSSVNLTGSIRFGTARRSRPPPPPLPVPETMPAPPLAHTFNTPAADDVDALKAQDEVTSSAPLPSGHWTSSGSTAIDVASPVFSVDSQAPQEQTRRRSTSAADIIGRGTLGRKSALSLSKVASKDAPLAAAASGMGLGFGKPLIRVPLTTLDLADDGKGSIKKRSMVLVERRKFETLAKQMGFEEADLQNIQGVPTLSSSSAQREEEEALVGTTNISTLCIDEKRMEEEGTSGSKSASASATLKSLFDTPTEEEKKELERTNKEAVDADLQQTHSSPPSTPSTRRELDEVYAYPYSPAALLKRRREMNISTRFDTAQRKAGDVVGELQETFCASF</sequence>
<feature type="compositionally biased region" description="Polar residues" evidence="1">
    <location>
        <begin position="24"/>
        <end position="40"/>
    </location>
</feature>
<dbReference type="AlphaFoldDB" id="A0A0P1BPV6"/>
<feature type="compositionally biased region" description="Low complexity" evidence="1">
    <location>
        <begin position="893"/>
        <end position="908"/>
    </location>
</feature>
<feature type="compositionally biased region" description="Basic and acidic residues" evidence="1">
    <location>
        <begin position="914"/>
        <end position="928"/>
    </location>
</feature>
<dbReference type="Gene3D" id="1.10.150.50">
    <property type="entry name" value="Transcription Factor, Ets-1"/>
    <property type="match status" value="1"/>
</dbReference>
<feature type="region of interest" description="Disordered" evidence="1">
    <location>
        <begin position="276"/>
        <end position="348"/>
    </location>
</feature>
<evidence type="ECO:0000313" key="2">
    <source>
        <dbReference type="EMBL" id="CEH18469.1"/>
    </source>
</evidence>
<feature type="region of interest" description="Disordered" evidence="1">
    <location>
        <begin position="888"/>
        <end position="950"/>
    </location>
</feature>
<feature type="region of interest" description="Disordered" evidence="1">
    <location>
        <begin position="444"/>
        <end position="468"/>
    </location>
</feature>
<proteinExistence type="predicted"/>
<feature type="region of interest" description="Disordered" evidence="1">
    <location>
        <begin position="366"/>
        <end position="397"/>
    </location>
</feature>
<feature type="compositionally biased region" description="Basic and acidic residues" evidence="1">
    <location>
        <begin position="510"/>
        <end position="521"/>
    </location>
</feature>
<dbReference type="Proteomes" id="UP000054845">
    <property type="component" value="Unassembled WGS sequence"/>
</dbReference>
<feature type="region of interest" description="Disordered" evidence="1">
    <location>
        <begin position="491"/>
        <end position="529"/>
    </location>
</feature>
<feature type="region of interest" description="Disordered" evidence="1">
    <location>
        <begin position="67"/>
        <end position="107"/>
    </location>
</feature>
<feature type="region of interest" description="Disordered" evidence="1">
    <location>
        <begin position="598"/>
        <end position="694"/>
    </location>
</feature>
<dbReference type="EMBL" id="CCYA01000270">
    <property type="protein sequence ID" value="CEH18469.1"/>
    <property type="molecule type" value="Genomic_DNA"/>
</dbReference>
<feature type="compositionally biased region" description="Pro residues" evidence="1">
    <location>
        <begin position="682"/>
        <end position="694"/>
    </location>
</feature>